<dbReference type="InterPro" id="IPR043519">
    <property type="entry name" value="NT_sf"/>
</dbReference>
<protein>
    <recommendedName>
        <fullName evidence="5">DNA polymerase beta</fullName>
        <ecNumber evidence="3">2.7.7.7</ecNumber>
        <ecNumber evidence="4">4.2.99.18</ecNumber>
    </recommendedName>
    <alternativeName>
        <fullName evidence="16">5'-deoxyribose-phosphate lyase</fullName>
    </alternativeName>
    <alternativeName>
        <fullName evidence="17">AP lyase</fullName>
    </alternativeName>
</protein>
<dbReference type="EC" id="4.2.99.18" evidence="4"/>
<evidence type="ECO:0000256" key="3">
    <source>
        <dbReference type="ARBA" id="ARBA00012417"/>
    </source>
</evidence>
<name>A0A928TQC1_UNCKA</name>
<keyword evidence="9" id="KW-0548">Nucleotidyltransferase</keyword>
<evidence type="ECO:0000256" key="19">
    <source>
        <dbReference type="ARBA" id="ARBA00044678"/>
    </source>
</evidence>
<dbReference type="Gene3D" id="1.10.150.20">
    <property type="entry name" value="5' to 3' exonuclease, C-terminal subdomain"/>
    <property type="match status" value="1"/>
</dbReference>
<feature type="domain" description="Helix-hairpin-helix DNA-binding motif class 1" evidence="22">
    <location>
        <begin position="98"/>
        <end position="117"/>
    </location>
</feature>
<comment type="catalytic activity">
    <reaction evidence="18">
        <text>2'-deoxyribonucleotide-(2'-deoxyribose 5'-phosphate)-2'-deoxyribonucleotide-DNA = a 3'-end 2'-deoxyribonucleotide-(2,3-dehydro-2,3-deoxyribose 5'-phosphate)-DNA + a 5'-end 5'-phospho-2'-deoxyribonucleoside-DNA + H(+)</text>
        <dbReference type="Rhea" id="RHEA:66592"/>
        <dbReference type="Rhea" id="RHEA-COMP:13180"/>
        <dbReference type="Rhea" id="RHEA-COMP:16897"/>
        <dbReference type="Rhea" id="RHEA-COMP:17067"/>
        <dbReference type="ChEBI" id="CHEBI:15378"/>
        <dbReference type="ChEBI" id="CHEBI:136412"/>
        <dbReference type="ChEBI" id="CHEBI:157695"/>
        <dbReference type="ChEBI" id="CHEBI:167181"/>
        <dbReference type="EC" id="4.2.99.18"/>
    </reaction>
</comment>
<dbReference type="SMART" id="SM00483">
    <property type="entry name" value="POLXc"/>
    <property type="match status" value="1"/>
</dbReference>
<evidence type="ECO:0000256" key="6">
    <source>
        <dbReference type="ARBA" id="ARBA00022481"/>
    </source>
</evidence>
<comment type="caution">
    <text evidence="25">The sequence shown here is derived from an EMBL/GenBank/DDBJ whole genome shotgun (WGS) entry which is preliminary data.</text>
</comment>
<evidence type="ECO:0000256" key="14">
    <source>
        <dbReference type="ARBA" id="ARBA00023053"/>
    </source>
</evidence>
<dbReference type="InterPro" id="IPR022311">
    <property type="entry name" value="PolX-like"/>
</dbReference>
<dbReference type="InterPro" id="IPR016195">
    <property type="entry name" value="Pol/histidinol_Pase-like"/>
</dbReference>
<dbReference type="EC" id="2.7.7.7" evidence="3"/>
<feature type="domain" description="Polymerase/histidinol phosphatase N-terminal" evidence="23">
    <location>
        <begin position="351"/>
        <end position="430"/>
    </location>
</feature>
<evidence type="ECO:0000256" key="18">
    <source>
        <dbReference type="ARBA" id="ARBA00044632"/>
    </source>
</evidence>
<comment type="subcellular location">
    <subcellularLocation>
        <location evidence="2">Cytoplasm</location>
    </subcellularLocation>
</comment>
<dbReference type="PIRSF" id="PIRSF005047">
    <property type="entry name" value="UCP005047_YshC"/>
    <property type="match status" value="1"/>
</dbReference>
<evidence type="ECO:0000259" key="22">
    <source>
        <dbReference type="SMART" id="SM00278"/>
    </source>
</evidence>
<evidence type="ECO:0000256" key="5">
    <source>
        <dbReference type="ARBA" id="ARBA00020020"/>
    </source>
</evidence>
<keyword evidence="12" id="KW-0832">Ubl conjugation</keyword>
<evidence type="ECO:0000256" key="2">
    <source>
        <dbReference type="ARBA" id="ARBA00004496"/>
    </source>
</evidence>
<keyword evidence="11" id="KW-0227">DNA damage</keyword>
<dbReference type="Pfam" id="PF02811">
    <property type="entry name" value="PHP"/>
    <property type="match status" value="1"/>
</dbReference>
<evidence type="ECO:0000256" key="20">
    <source>
        <dbReference type="ARBA" id="ARBA00045548"/>
    </source>
</evidence>
<keyword evidence="7" id="KW-0237">DNA synthesis</keyword>
<comment type="catalytic activity">
    <reaction evidence="19">
        <text>a 5'-end 2'-deoxyribose-2'-deoxyribonucleotide-DNA = (2E,4S)-4-hydroxypenten-2-al-5-phosphate + a 5'-end 5'-phospho-2'-deoxyribonucleoside-DNA + H(+)</text>
        <dbReference type="Rhea" id="RHEA:76255"/>
        <dbReference type="Rhea" id="RHEA-COMP:13180"/>
        <dbReference type="Rhea" id="RHEA-COMP:18657"/>
        <dbReference type="ChEBI" id="CHEBI:15378"/>
        <dbReference type="ChEBI" id="CHEBI:136412"/>
        <dbReference type="ChEBI" id="CHEBI:195194"/>
        <dbReference type="ChEBI" id="CHEBI:195195"/>
    </reaction>
</comment>
<evidence type="ECO:0000256" key="9">
    <source>
        <dbReference type="ARBA" id="ARBA00022695"/>
    </source>
</evidence>
<evidence type="ECO:0000313" key="25">
    <source>
        <dbReference type="EMBL" id="MBE7525297.1"/>
    </source>
</evidence>
<dbReference type="InterPro" id="IPR029398">
    <property type="entry name" value="PolB_thumb"/>
</dbReference>
<dbReference type="InterPro" id="IPR050243">
    <property type="entry name" value="PHP_phosphatase"/>
</dbReference>
<evidence type="ECO:0000256" key="10">
    <source>
        <dbReference type="ARBA" id="ARBA00022705"/>
    </source>
</evidence>
<dbReference type="PANTHER" id="PTHR36928:SF1">
    <property type="entry name" value="PHOSPHATASE YCDX-RELATED"/>
    <property type="match status" value="1"/>
</dbReference>
<dbReference type="InterPro" id="IPR004013">
    <property type="entry name" value="PHP_dom"/>
</dbReference>
<evidence type="ECO:0000259" key="24">
    <source>
        <dbReference type="SMART" id="SM00483"/>
    </source>
</evidence>
<dbReference type="SUPFAM" id="SSF47802">
    <property type="entry name" value="DNA polymerase beta, N-terminal domain-like"/>
    <property type="match status" value="1"/>
</dbReference>
<dbReference type="Pfam" id="PF14791">
    <property type="entry name" value="DNA_pol_B_thumb"/>
    <property type="match status" value="1"/>
</dbReference>
<dbReference type="SMART" id="SM00481">
    <property type="entry name" value="POLIIIAc"/>
    <property type="match status" value="1"/>
</dbReference>
<evidence type="ECO:0000256" key="1">
    <source>
        <dbReference type="ARBA" id="ARBA00001946"/>
    </source>
</evidence>
<dbReference type="Gene3D" id="3.30.460.10">
    <property type="entry name" value="Beta Polymerase, domain 2"/>
    <property type="match status" value="1"/>
</dbReference>
<dbReference type="AlphaFoldDB" id="A0A928TQC1"/>
<organism evidence="25 26">
    <name type="scientific">candidate division WWE3 bacterium</name>
    <dbReference type="NCBI Taxonomy" id="2053526"/>
    <lineage>
        <taxon>Bacteria</taxon>
        <taxon>Katanobacteria</taxon>
    </lineage>
</organism>
<dbReference type="InterPro" id="IPR027421">
    <property type="entry name" value="DNA_pol_lamdba_lyase_dom_sf"/>
</dbReference>
<dbReference type="InterPro" id="IPR003141">
    <property type="entry name" value="Pol/His_phosphatase_N"/>
</dbReference>
<dbReference type="GO" id="GO:0140078">
    <property type="term" value="F:class I DNA-(apurinic or apyrimidinic site) endonuclease activity"/>
    <property type="evidence" value="ECO:0007669"/>
    <property type="project" value="UniProtKB-EC"/>
</dbReference>
<dbReference type="Proteomes" id="UP000710385">
    <property type="component" value="Unassembled WGS sequence"/>
</dbReference>
<evidence type="ECO:0000256" key="21">
    <source>
        <dbReference type="ARBA" id="ARBA00049244"/>
    </source>
</evidence>
<dbReference type="GO" id="GO:0005829">
    <property type="term" value="C:cytosol"/>
    <property type="evidence" value="ECO:0007669"/>
    <property type="project" value="TreeGrafter"/>
</dbReference>
<dbReference type="InterPro" id="IPR002008">
    <property type="entry name" value="DNA_pol_X_beta-like"/>
</dbReference>
<gene>
    <name evidence="25" type="ORF">HS096_02835</name>
</gene>
<dbReference type="Gene3D" id="1.10.150.110">
    <property type="entry name" value="DNA polymerase beta, N-terminal domain-like"/>
    <property type="match status" value="1"/>
</dbReference>
<feature type="domain" description="Helix-hairpin-helix DNA-binding motif class 1" evidence="22">
    <location>
        <begin position="58"/>
        <end position="77"/>
    </location>
</feature>
<feature type="domain" description="DNA-directed DNA polymerase X" evidence="24">
    <location>
        <begin position="6"/>
        <end position="327"/>
    </location>
</feature>
<reference evidence="25" key="1">
    <citation type="submission" date="2020-05" db="EMBL/GenBank/DDBJ databases">
        <title>High-Quality Genomes of Partial-Nitritation/Anammox System by Hierarchical Clustering Based Hybrid Assembly.</title>
        <authorList>
            <person name="Liu L."/>
            <person name="Wang Y."/>
            <person name="Che Y."/>
            <person name="Chen Y."/>
            <person name="Xia Y."/>
            <person name="Luo R."/>
            <person name="Cheng S.H."/>
            <person name="Zheng C."/>
            <person name="Zhang T."/>
        </authorList>
    </citation>
    <scope>NUCLEOTIDE SEQUENCE</scope>
    <source>
        <strain evidence="25">H1_PAT1</strain>
    </source>
</reference>
<evidence type="ECO:0000256" key="17">
    <source>
        <dbReference type="ARBA" id="ARBA00035726"/>
    </source>
</evidence>
<keyword evidence="13" id="KW-0239">DNA-directed DNA polymerase</keyword>
<evidence type="ECO:0000256" key="8">
    <source>
        <dbReference type="ARBA" id="ARBA00022679"/>
    </source>
</evidence>
<dbReference type="InterPro" id="IPR003583">
    <property type="entry name" value="Hlx-hairpin-Hlx_DNA-bd_motif"/>
</dbReference>
<dbReference type="InterPro" id="IPR010996">
    <property type="entry name" value="HHH_MUS81"/>
</dbReference>
<accession>A0A928TQC1</accession>
<dbReference type="SUPFAM" id="SSF89550">
    <property type="entry name" value="PHP domain-like"/>
    <property type="match status" value="1"/>
</dbReference>
<dbReference type="SMART" id="SM00278">
    <property type="entry name" value="HhH1"/>
    <property type="match status" value="2"/>
</dbReference>
<dbReference type="GO" id="GO:0008270">
    <property type="term" value="F:zinc ion binding"/>
    <property type="evidence" value="ECO:0007669"/>
    <property type="project" value="TreeGrafter"/>
</dbReference>
<evidence type="ECO:0000259" key="23">
    <source>
        <dbReference type="SMART" id="SM00481"/>
    </source>
</evidence>
<comment type="function">
    <text evidence="20">Repair polymerase that plays a key role in base-excision repair. During this process, the damaged base is excised by specific DNA glycosylases, the DNA backbone is nicked at the abasic site by an apurinic/apyrimidic (AP) endonuclease, and POLB removes 5'-deoxyribose-phosphate from the preincised AP site acting as a 5'-deoxyribose-phosphate lyase (5'-dRP lyase); through its DNA polymerase activity, it adds one nucleotide to the 3' end of the arising single-nucleotide gap. Conducts 'gap-filling' DNA synthesis in a stepwise distributive fashion rather than in a processive fashion as for other DNA polymerases. It is also able to cleave sugar-phosphate bonds 3' to an intact AP site, acting as an AP lyase.</text>
</comment>
<proteinExistence type="predicted"/>
<dbReference type="CDD" id="cd07436">
    <property type="entry name" value="PHP_PolX"/>
    <property type="match status" value="1"/>
</dbReference>
<dbReference type="CDD" id="cd00141">
    <property type="entry name" value="NT_POLXc"/>
    <property type="match status" value="1"/>
</dbReference>
<dbReference type="Gene3D" id="3.20.20.140">
    <property type="entry name" value="Metal-dependent hydrolases"/>
    <property type="match status" value="1"/>
</dbReference>
<comment type="catalytic activity">
    <reaction evidence="21">
        <text>DNA(n) + a 2'-deoxyribonucleoside 5'-triphosphate = DNA(n+1) + diphosphate</text>
        <dbReference type="Rhea" id="RHEA:22508"/>
        <dbReference type="Rhea" id="RHEA-COMP:17339"/>
        <dbReference type="Rhea" id="RHEA-COMP:17340"/>
        <dbReference type="ChEBI" id="CHEBI:33019"/>
        <dbReference type="ChEBI" id="CHEBI:61560"/>
        <dbReference type="ChEBI" id="CHEBI:173112"/>
        <dbReference type="EC" id="2.7.7.7"/>
    </reaction>
</comment>
<dbReference type="Gene3D" id="3.30.210.10">
    <property type="entry name" value="DNA polymerase, thumb domain"/>
    <property type="match status" value="1"/>
</dbReference>
<evidence type="ECO:0000256" key="7">
    <source>
        <dbReference type="ARBA" id="ARBA00022634"/>
    </source>
</evidence>
<dbReference type="GO" id="GO:0003887">
    <property type="term" value="F:DNA-directed DNA polymerase activity"/>
    <property type="evidence" value="ECO:0007669"/>
    <property type="project" value="UniProtKB-KW"/>
</dbReference>
<keyword evidence="6" id="KW-0488">Methylation</keyword>
<keyword evidence="10" id="KW-0235">DNA replication</keyword>
<keyword evidence="14" id="KW-0915">Sodium</keyword>
<evidence type="ECO:0000256" key="11">
    <source>
        <dbReference type="ARBA" id="ARBA00022763"/>
    </source>
</evidence>
<dbReference type="Pfam" id="PF14520">
    <property type="entry name" value="HHH_5"/>
    <property type="match status" value="1"/>
</dbReference>
<keyword evidence="8" id="KW-0808">Transferase</keyword>
<dbReference type="EMBL" id="JABTTY010000001">
    <property type="protein sequence ID" value="MBE7525297.1"/>
    <property type="molecule type" value="Genomic_DNA"/>
</dbReference>
<comment type="cofactor">
    <cofactor evidence="1">
        <name>Mg(2+)</name>
        <dbReference type="ChEBI" id="CHEBI:18420"/>
    </cofactor>
</comment>
<dbReference type="SUPFAM" id="SSF81301">
    <property type="entry name" value="Nucleotidyltransferase"/>
    <property type="match status" value="1"/>
</dbReference>
<evidence type="ECO:0000256" key="12">
    <source>
        <dbReference type="ARBA" id="ARBA00022843"/>
    </source>
</evidence>
<dbReference type="PRINTS" id="PR00870">
    <property type="entry name" value="DNAPOLXBETA"/>
</dbReference>
<dbReference type="Pfam" id="PF14716">
    <property type="entry name" value="HHH_8"/>
    <property type="match status" value="1"/>
</dbReference>
<evidence type="ECO:0000256" key="15">
    <source>
        <dbReference type="ARBA" id="ARBA00023204"/>
    </source>
</evidence>
<dbReference type="GO" id="GO:0003677">
    <property type="term" value="F:DNA binding"/>
    <property type="evidence" value="ECO:0007669"/>
    <property type="project" value="InterPro"/>
</dbReference>
<dbReference type="PANTHER" id="PTHR36928">
    <property type="entry name" value="PHOSPHATASE YCDX-RELATED"/>
    <property type="match status" value="1"/>
</dbReference>
<evidence type="ECO:0000256" key="4">
    <source>
        <dbReference type="ARBA" id="ARBA00012720"/>
    </source>
</evidence>
<dbReference type="InterPro" id="IPR037160">
    <property type="entry name" value="DNA_Pol_thumb_sf"/>
</dbReference>
<evidence type="ECO:0000256" key="16">
    <source>
        <dbReference type="ARBA" id="ARBA00035717"/>
    </source>
</evidence>
<evidence type="ECO:0000313" key="26">
    <source>
        <dbReference type="Proteomes" id="UP000710385"/>
    </source>
</evidence>
<dbReference type="InterPro" id="IPR047967">
    <property type="entry name" value="PolX_PHP"/>
</dbReference>
<dbReference type="InterPro" id="IPR002054">
    <property type="entry name" value="DNA-dir_DNA_pol_X"/>
</dbReference>
<keyword evidence="15" id="KW-0234">DNA repair</keyword>
<sequence>MKPTGYEAQKLAKIFFEMGYILDMQGVAFKPRAYEMASEVLIALGDEVKETWKQGGKKALDELPGIGASMAEKIDEFYRTGRVKEYEKMKKTFPVDIWSLASIEGVGPKTIKDFYKNLKVKSIKDLEAAIKKHKIQKLKGYGKQSEENIARGITMKKQASGRRLLGDVLPIAEGMVEKLKRVKGVKHCAYAGSLRRRKTTIGDIDIVATADTPKRIVDAFCSLPEVQSVHEKGKNRASVRLAIGMDADILVVPDKVYGAALQHFTGDKRHNVLLRQYALGKGYTLSEYGIFKRGKGKHKGSKLIPCKTEDVIYNKLGLDTPPPEIRIGENEIEAAEAHSLPKLIPYGSVKGDLQVQTNWTDGRASIADMATAAKKTGLSYMAVTDHTKALAFIHGLDDAGVEKQIREIKKLNASLKGFRIFTGTECDIAKDGSLDLENRTLAKLEWVGVSVHSAFRLPAKEQTKRIVRAISNPNVDCYFHPFARIIGEREPIEFDFAEVLAAAKQHEVALEIDCYPDRSDLDAQFVREAVKAGVKLVINTDAHAPEHFDFLPLGEALARRGWAKKSDILNTKNAKELEAYLRKKRKRG</sequence>
<dbReference type="GO" id="GO:0006281">
    <property type="term" value="P:DNA repair"/>
    <property type="evidence" value="ECO:0007669"/>
    <property type="project" value="UniProtKB-KW"/>
</dbReference>
<evidence type="ECO:0000256" key="13">
    <source>
        <dbReference type="ARBA" id="ARBA00022932"/>
    </source>
</evidence>
<dbReference type="GO" id="GO:0042578">
    <property type="term" value="F:phosphoric ester hydrolase activity"/>
    <property type="evidence" value="ECO:0007669"/>
    <property type="project" value="TreeGrafter"/>
</dbReference>